<keyword evidence="1" id="KW-0812">Transmembrane</keyword>
<reference evidence="2 3" key="1">
    <citation type="submission" date="2014-02" db="EMBL/GenBank/DDBJ databases">
        <title>Transposable element dynamics among asymbiotic and ectomycorrhizal Amanita fungi.</title>
        <authorList>
            <consortium name="DOE Joint Genome Institute"/>
            <person name="Hess J."/>
            <person name="Skrede I."/>
            <person name="Wolfe B."/>
            <person name="LaButti K."/>
            <person name="Ohm R.A."/>
            <person name="Grigoriev I.V."/>
            <person name="Pringle A."/>
        </authorList>
    </citation>
    <scope>NUCLEOTIDE SEQUENCE [LARGE SCALE GENOMIC DNA]</scope>
    <source>
        <strain evidence="2 3">SKay4041</strain>
    </source>
</reference>
<gene>
    <name evidence="2" type="ORF">AMATHDRAFT_98023</name>
</gene>
<feature type="non-terminal residue" evidence="2">
    <location>
        <position position="1"/>
    </location>
</feature>
<evidence type="ECO:0000313" key="2">
    <source>
        <dbReference type="EMBL" id="PFH46600.1"/>
    </source>
</evidence>
<proteinExistence type="predicted"/>
<keyword evidence="3" id="KW-1185">Reference proteome</keyword>
<dbReference type="OrthoDB" id="3053835at2759"/>
<organism evidence="2 3">
    <name type="scientific">Amanita thiersii Skay4041</name>
    <dbReference type="NCBI Taxonomy" id="703135"/>
    <lineage>
        <taxon>Eukaryota</taxon>
        <taxon>Fungi</taxon>
        <taxon>Dikarya</taxon>
        <taxon>Basidiomycota</taxon>
        <taxon>Agaricomycotina</taxon>
        <taxon>Agaricomycetes</taxon>
        <taxon>Agaricomycetidae</taxon>
        <taxon>Agaricales</taxon>
        <taxon>Pluteineae</taxon>
        <taxon>Amanitaceae</taxon>
        <taxon>Amanita</taxon>
    </lineage>
</organism>
<dbReference type="AlphaFoldDB" id="A0A2A9NFW9"/>
<name>A0A2A9NFW9_9AGAR</name>
<evidence type="ECO:0000256" key="1">
    <source>
        <dbReference type="SAM" id="Phobius"/>
    </source>
</evidence>
<feature type="non-terminal residue" evidence="2">
    <location>
        <position position="51"/>
    </location>
</feature>
<accession>A0A2A9NFW9</accession>
<keyword evidence="1" id="KW-1133">Transmembrane helix</keyword>
<evidence type="ECO:0000313" key="3">
    <source>
        <dbReference type="Proteomes" id="UP000242287"/>
    </source>
</evidence>
<feature type="transmembrane region" description="Helical" evidence="1">
    <location>
        <begin position="6"/>
        <end position="25"/>
    </location>
</feature>
<keyword evidence="1" id="KW-0472">Membrane</keyword>
<dbReference type="Proteomes" id="UP000242287">
    <property type="component" value="Unassembled WGS sequence"/>
</dbReference>
<dbReference type="EMBL" id="KZ302176">
    <property type="protein sequence ID" value="PFH46600.1"/>
    <property type="molecule type" value="Genomic_DNA"/>
</dbReference>
<sequence length="51" mass="5951">IVGNLLNWGLFGALTVQVYIYYLAFPEDRNWIKWTIYIVYGLEVTHVICAT</sequence>
<protein>
    <submittedName>
        <fullName evidence="2">Uncharacterized protein</fullName>
    </submittedName>
</protein>